<evidence type="ECO:0000313" key="2">
    <source>
        <dbReference type="EMBL" id="KMO71455.1"/>
    </source>
</evidence>
<evidence type="ECO:0000256" key="1">
    <source>
        <dbReference type="SAM" id="MobiDB-lite"/>
    </source>
</evidence>
<reference evidence="2 3" key="1">
    <citation type="journal article" date="2015" name="Genome Biol. Evol.">
        <title>Characterization of Three Mycobacterium spp. with Potential Use in Bioremediation by Genome Sequencing and Comparative Genomics.</title>
        <authorList>
            <person name="Das S."/>
            <person name="Pettersson B.M."/>
            <person name="Behra P.R."/>
            <person name="Ramesh M."/>
            <person name="Dasgupta S."/>
            <person name="Bhattacharya A."/>
            <person name="Kirsebom L.A."/>
        </authorList>
    </citation>
    <scope>NUCLEOTIDE SEQUENCE [LARGE SCALE GENOMIC DNA]</scope>
    <source>
        <strain evidence="2 3">DSM 43826</strain>
    </source>
</reference>
<protein>
    <submittedName>
        <fullName evidence="2">Uncharacterized protein</fullName>
    </submittedName>
</protein>
<feature type="compositionally biased region" description="Gly residues" evidence="1">
    <location>
        <begin position="308"/>
        <end position="318"/>
    </location>
</feature>
<accession>A0A0J6VKB0</accession>
<sequence length="455" mass="46538">MVAEFDVPGRLAQGRPAVDTVAQYVWASRQVGYQHPDLTLHVGQLRDWYDTEGGMNLTALQQDCAAFDAAVRAADEALAVQERQLAALPAAWEGVGAQASQDFLQRHGLAAAGVAAAVRTAADTLRRLSEQLWQAVDAKVDAVVAVEADVGAARTDWLAASAAVISGVGDRAAAAELVDSAVKPFVDSRIRTAWLSAVQSAGAAVADAYQGATAEIRAGSHARFEIPGDLGPTPPSPMHREIPAPATASAPAPASAPPPAPAATPVAPVPTMPSAWEPPPPPAAAAPLAPPPAPAPMAPAMGAPMPDLGGGSGLGGGALPAVGQRFADALSGLLGGGGTSEAGLEPPGLEPPQLDPPEPTDEEDEPEEDEPEEDEDEPEEDEAEEDETTDEESEDPPVESGESVEPVEPVEPVETPPPTPPPPPPPAEPLPPLDDERTPCAIAADEVPQVGEPPE</sequence>
<name>A0A0J6VKB0_9MYCO</name>
<gene>
    <name evidence="2" type="ORF">MCHLDSM_04537</name>
</gene>
<evidence type="ECO:0000313" key="3">
    <source>
        <dbReference type="Proteomes" id="UP000036513"/>
    </source>
</evidence>
<organism evidence="2 3">
    <name type="scientific">Mycolicibacterium chlorophenolicum</name>
    <dbReference type="NCBI Taxonomy" id="37916"/>
    <lineage>
        <taxon>Bacteria</taxon>
        <taxon>Bacillati</taxon>
        <taxon>Actinomycetota</taxon>
        <taxon>Actinomycetes</taxon>
        <taxon>Mycobacteriales</taxon>
        <taxon>Mycobacteriaceae</taxon>
        <taxon>Mycolicibacterium</taxon>
    </lineage>
</organism>
<dbReference type="RefSeq" id="WP_048471862.1">
    <property type="nucleotide sequence ID" value="NZ_JYNL01000054.1"/>
</dbReference>
<dbReference type="AlphaFoldDB" id="A0A0J6VKB0"/>
<feature type="compositionally biased region" description="Acidic residues" evidence="1">
    <location>
        <begin position="358"/>
        <end position="397"/>
    </location>
</feature>
<keyword evidence="3" id="KW-1185">Reference proteome</keyword>
<comment type="caution">
    <text evidence="2">The sequence shown here is derived from an EMBL/GenBank/DDBJ whole genome shotgun (WGS) entry which is preliminary data.</text>
</comment>
<feature type="compositionally biased region" description="Low complexity" evidence="1">
    <location>
        <begin position="243"/>
        <end position="253"/>
    </location>
</feature>
<dbReference type="InterPro" id="IPR036689">
    <property type="entry name" value="ESAT-6-like_sf"/>
</dbReference>
<dbReference type="Proteomes" id="UP000036513">
    <property type="component" value="Unassembled WGS sequence"/>
</dbReference>
<feature type="region of interest" description="Disordered" evidence="1">
    <location>
        <begin position="224"/>
        <end position="455"/>
    </location>
</feature>
<feature type="compositionally biased region" description="Pro residues" evidence="1">
    <location>
        <begin position="254"/>
        <end position="297"/>
    </location>
</feature>
<dbReference type="PATRIC" id="fig|37916.4.peg.4519"/>
<proteinExistence type="predicted"/>
<dbReference type="EMBL" id="JYNL01000054">
    <property type="protein sequence ID" value="KMO71455.1"/>
    <property type="molecule type" value="Genomic_DNA"/>
</dbReference>
<feature type="compositionally biased region" description="Pro residues" evidence="1">
    <location>
        <begin position="414"/>
        <end position="432"/>
    </location>
</feature>
<feature type="compositionally biased region" description="Pro residues" evidence="1">
    <location>
        <begin position="348"/>
        <end position="357"/>
    </location>
</feature>
<dbReference type="SUPFAM" id="SSF140453">
    <property type="entry name" value="EsxAB dimer-like"/>
    <property type="match status" value="1"/>
</dbReference>
<dbReference type="STRING" id="37916.MCHLDSM_04537"/>
<feature type="compositionally biased region" description="Low complexity" evidence="1">
    <location>
        <begin position="398"/>
        <end position="413"/>
    </location>
</feature>